<dbReference type="AlphaFoldDB" id="H3GJK6"/>
<feature type="compositionally biased region" description="Basic and acidic residues" evidence="1">
    <location>
        <begin position="62"/>
        <end position="79"/>
    </location>
</feature>
<proteinExistence type="predicted"/>
<dbReference type="HOGENOM" id="CLU_050322_2_0_1"/>
<dbReference type="VEuPathDB" id="FungiDB:KRP23_11901"/>
<dbReference type="VEuPathDB" id="FungiDB:KRP22_14018"/>
<keyword evidence="2" id="KW-0812">Transmembrane</keyword>
<dbReference type="EnsemblProtists" id="Phyra76353">
    <property type="protein sequence ID" value="Phyra76353"/>
    <property type="gene ID" value="Phyra76353"/>
</dbReference>
<dbReference type="OMA" id="TCACHAD"/>
<feature type="region of interest" description="Disordered" evidence="1">
    <location>
        <begin position="55"/>
        <end position="83"/>
    </location>
</feature>
<feature type="transmembrane region" description="Helical" evidence="2">
    <location>
        <begin position="287"/>
        <end position="310"/>
    </location>
</feature>
<dbReference type="VEuPathDB" id="FungiDB:KRP22_14017"/>
<reference evidence="4" key="1">
    <citation type="journal article" date="2006" name="Science">
        <title>Phytophthora genome sequences uncover evolutionary origins and mechanisms of pathogenesis.</title>
        <authorList>
            <person name="Tyler B.M."/>
            <person name="Tripathy S."/>
            <person name="Zhang X."/>
            <person name="Dehal P."/>
            <person name="Jiang R.H."/>
            <person name="Aerts A."/>
            <person name="Arredondo F.D."/>
            <person name="Baxter L."/>
            <person name="Bensasson D."/>
            <person name="Beynon J.L."/>
            <person name="Chapman J."/>
            <person name="Damasceno C.M."/>
            <person name="Dorrance A.E."/>
            <person name="Dou D."/>
            <person name="Dickerman A.W."/>
            <person name="Dubchak I.L."/>
            <person name="Garbelotto M."/>
            <person name="Gijzen M."/>
            <person name="Gordon S.G."/>
            <person name="Govers F."/>
            <person name="Grunwald N.J."/>
            <person name="Huang W."/>
            <person name="Ivors K.L."/>
            <person name="Jones R.W."/>
            <person name="Kamoun S."/>
            <person name="Krampis K."/>
            <person name="Lamour K.H."/>
            <person name="Lee M.K."/>
            <person name="McDonald W.H."/>
            <person name="Medina M."/>
            <person name="Meijer H.J."/>
            <person name="Nordberg E.K."/>
            <person name="Maclean D.J."/>
            <person name="Ospina-Giraldo M.D."/>
            <person name="Morris P.F."/>
            <person name="Phuntumart V."/>
            <person name="Putnam N.H."/>
            <person name="Rash S."/>
            <person name="Rose J.K."/>
            <person name="Sakihama Y."/>
            <person name="Salamov A.A."/>
            <person name="Savidor A."/>
            <person name="Scheuring C.F."/>
            <person name="Smith B.M."/>
            <person name="Sobral B.W."/>
            <person name="Terry A."/>
            <person name="Torto-Alalibo T.A."/>
            <person name="Win J."/>
            <person name="Xu Z."/>
            <person name="Zhang H."/>
            <person name="Grigoriev I.V."/>
            <person name="Rokhsar D.S."/>
            <person name="Boore J.L."/>
        </authorList>
    </citation>
    <scope>NUCLEOTIDE SEQUENCE [LARGE SCALE GENOMIC DNA]</scope>
    <source>
        <strain evidence="4">Pr102</strain>
    </source>
</reference>
<dbReference type="Proteomes" id="UP000005238">
    <property type="component" value="Unassembled WGS sequence"/>
</dbReference>
<organism evidence="3 4">
    <name type="scientific">Phytophthora ramorum</name>
    <name type="common">Sudden oak death agent</name>
    <dbReference type="NCBI Taxonomy" id="164328"/>
    <lineage>
        <taxon>Eukaryota</taxon>
        <taxon>Sar</taxon>
        <taxon>Stramenopiles</taxon>
        <taxon>Oomycota</taxon>
        <taxon>Peronosporomycetes</taxon>
        <taxon>Peronosporales</taxon>
        <taxon>Peronosporaceae</taxon>
        <taxon>Phytophthora</taxon>
    </lineage>
</organism>
<keyword evidence="2" id="KW-1133">Transmembrane helix</keyword>
<keyword evidence="4" id="KW-1185">Reference proteome</keyword>
<accession>H3GJK6</accession>
<reference evidence="3" key="2">
    <citation type="submission" date="2015-06" db="UniProtKB">
        <authorList>
            <consortium name="EnsemblProtists"/>
        </authorList>
    </citation>
    <scope>IDENTIFICATION</scope>
    <source>
        <strain evidence="3">Pr102</strain>
    </source>
</reference>
<evidence type="ECO:0000313" key="3">
    <source>
        <dbReference type="EnsemblProtists" id="Phyra76353"/>
    </source>
</evidence>
<keyword evidence="2" id="KW-0472">Membrane</keyword>
<name>H3GJK6_PHYRM</name>
<feature type="region of interest" description="Disordered" evidence="1">
    <location>
        <begin position="354"/>
        <end position="392"/>
    </location>
</feature>
<evidence type="ECO:0000256" key="1">
    <source>
        <dbReference type="SAM" id="MobiDB-lite"/>
    </source>
</evidence>
<feature type="region of interest" description="Disordered" evidence="1">
    <location>
        <begin position="1"/>
        <end position="41"/>
    </location>
</feature>
<protein>
    <submittedName>
        <fullName evidence="3">Uncharacterized protein</fullName>
    </submittedName>
</protein>
<evidence type="ECO:0000313" key="4">
    <source>
        <dbReference type="Proteomes" id="UP000005238"/>
    </source>
</evidence>
<sequence>MSSSASSSNDTVDVILHSSTSDDVNAGDASKSVSSNAGDSCTCDEVTLQTADASFTPATTEHAPEIRVEQGDGPKEGSPRRPTLGMLRKGGWVLVQSLIGICWLAAGLSSDMNASYSSSGSSPSIGDDVGEDSTAVSKTVGTNTADSCTWYANASCKRPRTCYDCLNVQISSECAIMPNGMCVSLAEYSHFLTKQQEFGIYYKYYPTNKYTYCSADDTACTACTSTWLSDYKRTGSIDKPALCTGTDGCICLARCALPDWSASILADQCSSSGSIDSKSGTSTASRIGFALAVGVAFGALLGLWCIKLLVRQRGVGRGRGSSVPGPQLALTGWKELREKLIAFEQEAFGGGESAVLGSQEHSGATTDAQDEALEGGGDYQPLSPNSDVAPLH</sequence>
<dbReference type="EMBL" id="DS566014">
    <property type="status" value="NOT_ANNOTATED_CDS"/>
    <property type="molecule type" value="Genomic_DNA"/>
</dbReference>
<dbReference type="VEuPathDB" id="FungiDB:KRP23_11900"/>
<dbReference type="InParanoid" id="H3GJK6"/>
<dbReference type="eggNOG" id="ENOG502SQ1N">
    <property type="taxonomic scope" value="Eukaryota"/>
</dbReference>
<evidence type="ECO:0000256" key="2">
    <source>
        <dbReference type="SAM" id="Phobius"/>
    </source>
</evidence>